<dbReference type="Ensembl" id="ENSSORT00005005232.1">
    <property type="protein sequence ID" value="ENSSORP00005005084.1"/>
    <property type="gene ID" value="ENSSORG00005003050.1"/>
</dbReference>
<proteinExistence type="inferred from homology"/>
<accession>A0A672YKI0</accession>
<reference evidence="7" key="2">
    <citation type="submission" date="2025-08" db="UniProtKB">
        <authorList>
            <consortium name="Ensembl"/>
        </authorList>
    </citation>
    <scope>IDENTIFICATION</scope>
</reference>
<comment type="similarity">
    <text evidence="2">Belongs to the RUNDC3 family.</text>
</comment>
<name>A0A672YKI0_9TELE</name>
<dbReference type="GO" id="GO:0010753">
    <property type="term" value="P:positive regulation of cGMP-mediated signaling"/>
    <property type="evidence" value="ECO:0007669"/>
    <property type="project" value="TreeGrafter"/>
</dbReference>
<dbReference type="PANTHER" id="PTHR46251">
    <property type="entry name" value="RUN DOMAIN-CONTAINING 3 PROTEIN RUNDC3"/>
    <property type="match status" value="1"/>
</dbReference>
<sequence>MESGCIHTAMAMGLTSKRASARSVGVERKNLITVCRFSVKTLLEKYTAEPIDDSSEEFINFAAILEHILSHRFKGSGSWFSSDGQRSFWEYIRLACSKVQNNCIASIENIENISTSRAKGRAWIRVALMEKRLSEYVSTALRDTRTTRSQFYDDGAIMLREEATVLTGMLIGLSAIDFSFCLKGETLDGKSAAVIDYTPYLKFTQSYDYLSDEEDRRSVDSSNSEESVPEHPYIPLVTDEESWSNKCRKMEQRFKIVYAQKGYLEELVRLRESQLKNVESENKRLRAKVEELTVQSQQEKKELEAIVLELSALMPCDSSQLAKDLSIPLANHWSAVTNNQGHVKLFRRRSFHSLEQLSAEVSLNSDSQKTEGRQNGDAAWTSAGKDNTPSMLGLCGSLASLPSSKSLASLKSSECLVNISAEPSPALSPS</sequence>
<evidence type="ECO:0000313" key="7">
    <source>
        <dbReference type="Ensembl" id="ENSSORP00005005084.1"/>
    </source>
</evidence>
<dbReference type="SMART" id="SM00593">
    <property type="entry name" value="RUN"/>
    <property type="match status" value="1"/>
</dbReference>
<organism evidence="7 8">
    <name type="scientific">Sphaeramia orbicularis</name>
    <name type="common">orbiculate cardinalfish</name>
    <dbReference type="NCBI Taxonomy" id="375764"/>
    <lineage>
        <taxon>Eukaryota</taxon>
        <taxon>Metazoa</taxon>
        <taxon>Chordata</taxon>
        <taxon>Craniata</taxon>
        <taxon>Vertebrata</taxon>
        <taxon>Euteleostomi</taxon>
        <taxon>Actinopterygii</taxon>
        <taxon>Neopterygii</taxon>
        <taxon>Teleostei</taxon>
        <taxon>Neoteleostei</taxon>
        <taxon>Acanthomorphata</taxon>
        <taxon>Gobiaria</taxon>
        <taxon>Kurtiformes</taxon>
        <taxon>Apogonoidei</taxon>
        <taxon>Apogonidae</taxon>
        <taxon>Apogoninae</taxon>
        <taxon>Sphaeramia</taxon>
    </lineage>
</organism>
<dbReference type="InParanoid" id="A0A672YKI0"/>
<dbReference type="InterPro" id="IPR004012">
    <property type="entry name" value="Run_dom"/>
</dbReference>
<keyword evidence="1 4" id="KW-0175">Coiled coil</keyword>
<evidence type="ECO:0000256" key="1">
    <source>
        <dbReference type="ARBA" id="ARBA00023054"/>
    </source>
</evidence>
<dbReference type="PROSITE" id="PS50826">
    <property type="entry name" value="RUN"/>
    <property type="match status" value="1"/>
</dbReference>
<dbReference type="PANTHER" id="PTHR46251:SF4">
    <property type="entry name" value="RUN DOMAIN-CONTAINING PROTEIN 3A"/>
    <property type="match status" value="1"/>
</dbReference>
<evidence type="ECO:0000256" key="3">
    <source>
        <dbReference type="ARBA" id="ARBA00034858"/>
    </source>
</evidence>
<protein>
    <recommendedName>
        <fullName evidence="3">RUN domain-containing protein 3A</fullName>
    </recommendedName>
</protein>
<feature type="domain" description="RUN" evidence="6">
    <location>
        <begin position="52"/>
        <end position="185"/>
    </location>
</feature>
<dbReference type="SUPFAM" id="SSF140741">
    <property type="entry name" value="RUN domain-like"/>
    <property type="match status" value="1"/>
</dbReference>
<dbReference type="FunCoup" id="A0A672YKI0">
    <property type="interactions" value="494"/>
</dbReference>
<reference evidence="7" key="1">
    <citation type="submission" date="2019-06" db="EMBL/GenBank/DDBJ databases">
        <authorList>
            <consortium name="Wellcome Sanger Institute Data Sharing"/>
        </authorList>
    </citation>
    <scope>NUCLEOTIDE SEQUENCE [LARGE SCALE GENOMIC DNA]</scope>
</reference>
<dbReference type="FunFam" id="1.20.58.900:FF:000005">
    <property type="entry name" value="RUN domain-containing protein 3A isoform X1"/>
    <property type="match status" value="1"/>
</dbReference>
<evidence type="ECO:0000256" key="2">
    <source>
        <dbReference type="ARBA" id="ARBA00034727"/>
    </source>
</evidence>
<keyword evidence="8" id="KW-1185">Reference proteome</keyword>
<dbReference type="AlphaFoldDB" id="A0A672YKI0"/>
<evidence type="ECO:0000259" key="6">
    <source>
        <dbReference type="PROSITE" id="PS50826"/>
    </source>
</evidence>
<dbReference type="InterPro" id="IPR047340">
    <property type="entry name" value="RUNDC3A_B"/>
</dbReference>
<dbReference type="InterPro" id="IPR037213">
    <property type="entry name" value="Run_dom_sf"/>
</dbReference>
<feature type="coiled-coil region" evidence="4">
    <location>
        <begin position="264"/>
        <end position="309"/>
    </location>
</feature>
<evidence type="ECO:0000256" key="4">
    <source>
        <dbReference type="SAM" id="Coils"/>
    </source>
</evidence>
<feature type="region of interest" description="Disordered" evidence="5">
    <location>
        <begin position="362"/>
        <end position="384"/>
    </location>
</feature>
<dbReference type="Pfam" id="PF02759">
    <property type="entry name" value="RUN"/>
    <property type="match status" value="1"/>
</dbReference>
<evidence type="ECO:0000256" key="5">
    <source>
        <dbReference type="SAM" id="MobiDB-lite"/>
    </source>
</evidence>
<reference evidence="7" key="3">
    <citation type="submission" date="2025-09" db="UniProtKB">
        <authorList>
            <consortium name="Ensembl"/>
        </authorList>
    </citation>
    <scope>IDENTIFICATION</scope>
</reference>
<evidence type="ECO:0000313" key="8">
    <source>
        <dbReference type="Proteomes" id="UP000472271"/>
    </source>
</evidence>
<dbReference type="Proteomes" id="UP000472271">
    <property type="component" value="Chromosome 8"/>
</dbReference>
<dbReference type="Gene3D" id="1.20.58.900">
    <property type="match status" value="1"/>
</dbReference>